<reference evidence="1 2" key="1">
    <citation type="submission" date="2017-06" db="EMBL/GenBank/DDBJ databases">
        <title>Comparative genomic analysis of Ambrosia Fusariam Clade fungi.</title>
        <authorList>
            <person name="Stajich J.E."/>
            <person name="Carrillo J."/>
            <person name="Kijimoto T."/>
            <person name="Eskalen A."/>
            <person name="O'Donnell K."/>
            <person name="Kasson M."/>
        </authorList>
    </citation>
    <scope>NUCLEOTIDE SEQUENCE [LARGE SCALE GENOMIC DNA]</scope>
    <source>
        <strain evidence="1 2">NRRL62606</strain>
    </source>
</reference>
<evidence type="ECO:0000313" key="2">
    <source>
        <dbReference type="Proteomes" id="UP000287972"/>
    </source>
</evidence>
<dbReference type="AlphaFoldDB" id="A0A428QY67"/>
<keyword evidence="2" id="KW-1185">Reference proteome</keyword>
<accession>A0A428QY67</accession>
<organism evidence="1 2">
    <name type="scientific">Fusarium floridanum</name>
    <dbReference type="NCBI Taxonomy" id="1325733"/>
    <lineage>
        <taxon>Eukaryota</taxon>
        <taxon>Fungi</taxon>
        <taxon>Dikarya</taxon>
        <taxon>Ascomycota</taxon>
        <taxon>Pezizomycotina</taxon>
        <taxon>Sordariomycetes</taxon>
        <taxon>Hypocreomycetidae</taxon>
        <taxon>Hypocreales</taxon>
        <taxon>Nectriaceae</taxon>
        <taxon>Fusarium</taxon>
        <taxon>Fusarium solani species complex</taxon>
    </lineage>
</organism>
<gene>
    <name evidence="1" type="ORF">CEP51_012246</name>
</gene>
<dbReference type="EMBL" id="NKCL01000449">
    <property type="protein sequence ID" value="RSL70158.1"/>
    <property type="molecule type" value="Genomic_DNA"/>
</dbReference>
<comment type="caution">
    <text evidence="1">The sequence shown here is derived from an EMBL/GenBank/DDBJ whole genome shotgun (WGS) entry which is preliminary data.</text>
</comment>
<protein>
    <submittedName>
        <fullName evidence="1">Uncharacterized protein</fullName>
    </submittedName>
</protein>
<sequence>MHRDILQQGGVSDIGLARHNGISELPTFKPTSSYERAFPEAKNLPFVFPPDLCTTIVKRDGQASLMISLPPDPRDCRLVLDISAEDVQYLASDLFGVRIRVCGQQRTVVLDNGTTMVILCTMKLELGRCSRPHLEQNFG</sequence>
<proteinExistence type="predicted"/>
<name>A0A428QY67_9HYPO</name>
<dbReference type="Proteomes" id="UP000287972">
    <property type="component" value="Unassembled WGS sequence"/>
</dbReference>
<evidence type="ECO:0000313" key="1">
    <source>
        <dbReference type="EMBL" id="RSL70158.1"/>
    </source>
</evidence>